<evidence type="ECO:0000256" key="1">
    <source>
        <dbReference type="ARBA" id="ARBA00023015"/>
    </source>
</evidence>
<dbReference type="OrthoDB" id="1909330at2759"/>
<dbReference type="PANTHER" id="PTHR31391:SF4">
    <property type="entry name" value="B3 DOMAIN-CONTAINING PROTEIN OS03G0184500"/>
    <property type="match status" value="1"/>
</dbReference>
<dbReference type="Gene3D" id="2.40.330.10">
    <property type="entry name" value="DNA-binding pseudobarrel domain"/>
    <property type="match status" value="1"/>
</dbReference>
<name>C1FJD4_MICCC</name>
<evidence type="ECO:0000313" key="7">
    <source>
        <dbReference type="EMBL" id="ACO70574.1"/>
    </source>
</evidence>
<evidence type="ECO:0000256" key="2">
    <source>
        <dbReference type="ARBA" id="ARBA00023125"/>
    </source>
</evidence>
<feature type="compositionally biased region" description="Basic and acidic residues" evidence="5">
    <location>
        <begin position="561"/>
        <end position="571"/>
    </location>
</feature>
<dbReference type="AlphaFoldDB" id="C1FJD4"/>
<dbReference type="InterPro" id="IPR044837">
    <property type="entry name" value="REM16-like"/>
</dbReference>
<dbReference type="SMART" id="SM01019">
    <property type="entry name" value="B3"/>
    <property type="match status" value="1"/>
</dbReference>
<dbReference type="KEGG" id="mis:MICPUN_63024"/>
<dbReference type="GeneID" id="8247961"/>
<keyword evidence="2" id="KW-0238">DNA-binding</keyword>
<dbReference type="SUPFAM" id="SSF101936">
    <property type="entry name" value="DNA-binding pseudobarrel domain"/>
    <property type="match status" value="1"/>
</dbReference>
<dbReference type="EMBL" id="CP001577">
    <property type="protein sequence ID" value="ACO70574.1"/>
    <property type="molecule type" value="Genomic_DNA"/>
</dbReference>
<evidence type="ECO:0000259" key="6">
    <source>
        <dbReference type="PROSITE" id="PS50863"/>
    </source>
</evidence>
<protein>
    <recommendedName>
        <fullName evidence="6">TF-B3 domain-containing protein</fullName>
    </recommendedName>
</protein>
<dbReference type="Proteomes" id="UP000002009">
    <property type="component" value="Chromosome 12"/>
</dbReference>
<dbReference type="OMA" id="CDGEEWK"/>
<sequence length="602" mass="63295">MAGEVTLAESEFNARMRETARRVLGKLIERRRNSPPGVGRGGERRHSLRIKALPTPSYTERARTQAIAVAGADSGSGPCDANNTSGAANQRRNSVSNWSWEDSDASNDSFGNGESDRRSGGRANVNKGSPGHAPNQTPAGPSFVKVMAPGHISGHFYVDAPCGLSDWLPDETATLVLECDGEEWKTVWLVDTKGGDKSAGLSGGWRGFAVDQRLAVGDALVFTKERGARVSVRIHRCGTGGVGRDGGRRTGGARCPPGVRQVSESAARSAAFTDAEARTDAFVRFAAGETSFAALTDQTPHPQPRCGGTCRSLHVYSRRRQGRYDAVAAAAARRRTGASPDECADIARTEMDGVRGAGGAGHDQPRHGSRLIHAAHDAGSPSRWKRAGMVSSPPAPAKDQLPFASPKAGTPKKNARRRPTSQISSSPSDPAAPLGSPDKVTPAPPGTTEREANAAAAAVAPLKEGLPARRTRRQSTGGGDRCLIESKPPSAELTWATPAVGGGVLARDASGDFAVLPQRRSLRLGEEETPAMRTAGCADVPPPAPKAIRSRPPRRCAPVRIPDEKSSKGGLERGASGEGTPLSQVFRSTKRARTTPMFVTPV</sequence>
<feature type="region of interest" description="Disordered" evidence="5">
    <location>
        <begin position="27"/>
        <end position="142"/>
    </location>
</feature>
<evidence type="ECO:0000256" key="3">
    <source>
        <dbReference type="ARBA" id="ARBA00023163"/>
    </source>
</evidence>
<feature type="compositionally biased region" description="Polar residues" evidence="5">
    <location>
        <begin position="81"/>
        <end position="112"/>
    </location>
</feature>
<organism evidence="7 8">
    <name type="scientific">Micromonas commoda (strain RCC299 / NOUM17 / CCMP2709)</name>
    <name type="common">Picoplanktonic green alga</name>
    <dbReference type="NCBI Taxonomy" id="296587"/>
    <lineage>
        <taxon>Eukaryota</taxon>
        <taxon>Viridiplantae</taxon>
        <taxon>Chlorophyta</taxon>
        <taxon>Mamiellophyceae</taxon>
        <taxon>Mamiellales</taxon>
        <taxon>Mamiellaceae</taxon>
        <taxon>Micromonas</taxon>
    </lineage>
</organism>
<dbReference type="InParanoid" id="C1FJD4"/>
<reference evidence="7 8" key="1">
    <citation type="journal article" date="2009" name="Science">
        <title>Green evolution and dynamic adaptations revealed by genomes of the marine picoeukaryotes Micromonas.</title>
        <authorList>
            <person name="Worden A.Z."/>
            <person name="Lee J.H."/>
            <person name="Mock T."/>
            <person name="Rouze P."/>
            <person name="Simmons M.P."/>
            <person name="Aerts A.L."/>
            <person name="Allen A.E."/>
            <person name="Cuvelier M.L."/>
            <person name="Derelle E."/>
            <person name="Everett M.V."/>
            <person name="Foulon E."/>
            <person name="Grimwood J."/>
            <person name="Gundlach H."/>
            <person name="Henrissat B."/>
            <person name="Napoli C."/>
            <person name="McDonald S.M."/>
            <person name="Parker M.S."/>
            <person name="Rombauts S."/>
            <person name="Salamov A."/>
            <person name="Von Dassow P."/>
            <person name="Badger J.H."/>
            <person name="Coutinho P.M."/>
            <person name="Demir E."/>
            <person name="Dubchak I."/>
            <person name="Gentemann C."/>
            <person name="Eikrem W."/>
            <person name="Gready J.E."/>
            <person name="John U."/>
            <person name="Lanier W."/>
            <person name="Lindquist E.A."/>
            <person name="Lucas S."/>
            <person name="Mayer K.F."/>
            <person name="Moreau H."/>
            <person name="Not F."/>
            <person name="Otillar R."/>
            <person name="Panaud O."/>
            <person name="Pangilinan J."/>
            <person name="Paulsen I."/>
            <person name="Piegu B."/>
            <person name="Poliakov A."/>
            <person name="Robbens S."/>
            <person name="Schmutz J."/>
            <person name="Toulza E."/>
            <person name="Wyss T."/>
            <person name="Zelensky A."/>
            <person name="Zhou K."/>
            <person name="Armbrust E.V."/>
            <person name="Bhattacharya D."/>
            <person name="Goodenough U.W."/>
            <person name="Van de Peer Y."/>
            <person name="Grigoriev I.V."/>
        </authorList>
    </citation>
    <scope>NUCLEOTIDE SEQUENCE [LARGE SCALE GENOMIC DNA]</scope>
    <source>
        <strain evidence="8">RCC299 / NOUM17</strain>
    </source>
</reference>
<gene>
    <name evidence="7" type="ORF">MICPUN_63024</name>
</gene>
<keyword evidence="1" id="KW-0805">Transcription regulation</keyword>
<dbReference type="CDD" id="cd10017">
    <property type="entry name" value="B3_DNA"/>
    <property type="match status" value="1"/>
</dbReference>
<keyword evidence="4" id="KW-0539">Nucleus</keyword>
<proteinExistence type="predicted"/>
<dbReference type="RefSeq" id="XP_002509316.1">
    <property type="nucleotide sequence ID" value="XM_002509270.1"/>
</dbReference>
<feature type="region of interest" description="Disordered" evidence="5">
    <location>
        <begin position="524"/>
        <end position="602"/>
    </location>
</feature>
<dbReference type="PANTHER" id="PTHR31391">
    <property type="entry name" value="B3 DOMAIN-CONTAINING PROTEIN OS11G0197600-RELATED"/>
    <property type="match status" value="1"/>
</dbReference>
<evidence type="ECO:0000256" key="5">
    <source>
        <dbReference type="SAM" id="MobiDB-lite"/>
    </source>
</evidence>
<dbReference type="PROSITE" id="PS50863">
    <property type="entry name" value="B3"/>
    <property type="match status" value="1"/>
</dbReference>
<feature type="domain" description="TF-B3" evidence="6">
    <location>
        <begin position="143"/>
        <end position="238"/>
    </location>
</feature>
<dbReference type="GO" id="GO:0003677">
    <property type="term" value="F:DNA binding"/>
    <property type="evidence" value="ECO:0007669"/>
    <property type="project" value="UniProtKB-KW"/>
</dbReference>
<keyword evidence="3" id="KW-0804">Transcription</keyword>
<dbReference type="InterPro" id="IPR003340">
    <property type="entry name" value="B3_DNA-bd"/>
</dbReference>
<evidence type="ECO:0000313" key="8">
    <source>
        <dbReference type="Proteomes" id="UP000002009"/>
    </source>
</evidence>
<accession>C1FJD4</accession>
<evidence type="ECO:0000256" key="4">
    <source>
        <dbReference type="ARBA" id="ARBA00023242"/>
    </source>
</evidence>
<feature type="region of interest" description="Disordered" evidence="5">
    <location>
        <begin position="376"/>
        <end position="486"/>
    </location>
</feature>
<keyword evidence="8" id="KW-1185">Reference proteome</keyword>
<dbReference type="InterPro" id="IPR015300">
    <property type="entry name" value="DNA-bd_pseudobarrel_sf"/>
</dbReference>